<evidence type="ECO:0000313" key="4">
    <source>
        <dbReference type="Proteomes" id="UP000480266"/>
    </source>
</evidence>
<dbReference type="EMBL" id="JAAMRR010000292">
    <property type="protein sequence ID" value="NGX94726.1"/>
    <property type="molecule type" value="Genomic_DNA"/>
</dbReference>
<comment type="caution">
    <text evidence="3">The sequence shown here is derived from an EMBL/GenBank/DDBJ whole genome shotgun (WGS) entry which is preliminary data.</text>
</comment>
<dbReference type="SMART" id="SM00530">
    <property type="entry name" value="HTH_XRE"/>
    <property type="match status" value="1"/>
</dbReference>
<dbReference type="CDD" id="cd00093">
    <property type="entry name" value="HTH_XRE"/>
    <property type="match status" value="1"/>
</dbReference>
<dbReference type="InterPro" id="IPR001387">
    <property type="entry name" value="Cro/C1-type_HTH"/>
</dbReference>
<proteinExistence type="predicted"/>
<keyword evidence="4" id="KW-1185">Reference proteome</keyword>
<dbReference type="Gene3D" id="1.10.260.40">
    <property type="entry name" value="lambda repressor-like DNA-binding domains"/>
    <property type="match status" value="1"/>
</dbReference>
<dbReference type="Pfam" id="PF01381">
    <property type="entry name" value="HTH_3"/>
    <property type="match status" value="1"/>
</dbReference>
<dbReference type="InterPro" id="IPR050807">
    <property type="entry name" value="TransReg_Diox_bact_type"/>
</dbReference>
<dbReference type="GO" id="GO:0003700">
    <property type="term" value="F:DNA-binding transcription factor activity"/>
    <property type="evidence" value="ECO:0007669"/>
    <property type="project" value="TreeGrafter"/>
</dbReference>
<protein>
    <submittedName>
        <fullName evidence="3">Helix-turn-helix transcriptional regulator</fullName>
    </submittedName>
</protein>
<dbReference type="GO" id="GO:0005829">
    <property type="term" value="C:cytosol"/>
    <property type="evidence" value="ECO:0007669"/>
    <property type="project" value="TreeGrafter"/>
</dbReference>
<dbReference type="SUPFAM" id="SSF47413">
    <property type="entry name" value="lambda repressor-like DNA-binding domains"/>
    <property type="match status" value="1"/>
</dbReference>
<gene>
    <name evidence="3" type="ORF">G4V63_05685</name>
</gene>
<dbReference type="PANTHER" id="PTHR46797">
    <property type="entry name" value="HTH-TYPE TRANSCRIPTIONAL REGULATOR"/>
    <property type="match status" value="1"/>
</dbReference>
<feature type="domain" description="HTH cro/C1-type" evidence="2">
    <location>
        <begin position="11"/>
        <end position="65"/>
    </location>
</feature>
<sequence>MEIREVFARNLRRTRHAKGLSQEALAYEANVDRTYISSLERGVYAATIDMVGKLAEVLGVEPDELLRRASKPSRSKT</sequence>
<dbReference type="PANTHER" id="PTHR46797:SF1">
    <property type="entry name" value="METHYLPHOSPHONATE SYNTHASE"/>
    <property type="match status" value="1"/>
</dbReference>
<name>A0A7C9VDU8_9BRAD</name>
<dbReference type="PROSITE" id="PS50943">
    <property type="entry name" value="HTH_CROC1"/>
    <property type="match status" value="1"/>
</dbReference>
<evidence type="ECO:0000259" key="2">
    <source>
        <dbReference type="PROSITE" id="PS50943"/>
    </source>
</evidence>
<accession>A0A7C9VDU8</accession>
<reference evidence="3" key="1">
    <citation type="submission" date="2020-02" db="EMBL/GenBank/DDBJ databases">
        <title>Draft genome sequence of Candidatus Afipia apatlaquensis IBT-C3, a potential strain for decolorization of textile dyes.</title>
        <authorList>
            <person name="Sanchez-Reyes A."/>
            <person name="Breton-Deval L."/>
            <person name="Mangelson H."/>
            <person name="Sanchez-Flores A."/>
        </authorList>
    </citation>
    <scope>NUCLEOTIDE SEQUENCE [LARGE SCALE GENOMIC DNA]</scope>
    <source>
        <strain evidence="3">IBT-C3</strain>
    </source>
</reference>
<dbReference type="InterPro" id="IPR010982">
    <property type="entry name" value="Lambda_DNA-bd_dom_sf"/>
</dbReference>
<evidence type="ECO:0000313" key="3">
    <source>
        <dbReference type="EMBL" id="NGX94726.1"/>
    </source>
</evidence>
<dbReference type="GO" id="GO:0003677">
    <property type="term" value="F:DNA binding"/>
    <property type="evidence" value="ECO:0007669"/>
    <property type="project" value="UniProtKB-KW"/>
</dbReference>
<organism evidence="3 4">
    <name type="scientific">Candidatus Afipia apatlaquensis</name>
    <dbReference type="NCBI Taxonomy" id="2712852"/>
    <lineage>
        <taxon>Bacteria</taxon>
        <taxon>Pseudomonadati</taxon>
        <taxon>Pseudomonadota</taxon>
        <taxon>Alphaproteobacteria</taxon>
        <taxon>Hyphomicrobiales</taxon>
        <taxon>Nitrobacteraceae</taxon>
        <taxon>Afipia</taxon>
    </lineage>
</organism>
<dbReference type="Proteomes" id="UP000480266">
    <property type="component" value="Unassembled WGS sequence"/>
</dbReference>
<dbReference type="AlphaFoldDB" id="A0A7C9VDU8"/>
<evidence type="ECO:0000256" key="1">
    <source>
        <dbReference type="ARBA" id="ARBA00023125"/>
    </source>
</evidence>
<keyword evidence="1" id="KW-0238">DNA-binding</keyword>